<feature type="compositionally biased region" description="Polar residues" evidence="1">
    <location>
        <begin position="58"/>
        <end position="69"/>
    </location>
</feature>
<evidence type="ECO:0000256" key="1">
    <source>
        <dbReference type="SAM" id="MobiDB-lite"/>
    </source>
</evidence>
<feature type="region of interest" description="Disordered" evidence="1">
    <location>
        <begin position="50"/>
        <end position="116"/>
    </location>
</feature>
<dbReference type="AlphaFoldDB" id="A0A9P0IBS7"/>
<feature type="compositionally biased region" description="Polar residues" evidence="1">
    <location>
        <begin position="91"/>
        <end position="105"/>
    </location>
</feature>
<keyword evidence="3" id="KW-1185">Reference proteome</keyword>
<organism evidence="2 3">
    <name type="scientific">Spodoptera littoralis</name>
    <name type="common">Egyptian cotton leafworm</name>
    <dbReference type="NCBI Taxonomy" id="7109"/>
    <lineage>
        <taxon>Eukaryota</taxon>
        <taxon>Metazoa</taxon>
        <taxon>Ecdysozoa</taxon>
        <taxon>Arthropoda</taxon>
        <taxon>Hexapoda</taxon>
        <taxon>Insecta</taxon>
        <taxon>Pterygota</taxon>
        <taxon>Neoptera</taxon>
        <taxon>Endopterygota</taxon>
        <taxon>Lepidoptera</taxon>
        <taxon>Glossata</taxon>
        <taxon>Ditrysia</taxon>
        <taxon>Noctuoidea</taxon>
        <taxon>Noctuidae</taxon>
        <taxon>Amphipyrinae</taxon>
        <taxon>Spodoptera</taxon>
    </lineage>
</organism>
<reference evidence="2" key="1">
    <citation type="submission" date="2022-02" db="EMBL/GenBank/DDBJ databases">
        <authorList>
            <person name="King R."/>
        </authorList>
    </citation>
    <scope>NUCLEOTIDE SEQUENCE</scope>
</reference>
<evidence type="ECO:0000313" key="2">
    <source>
        <dbReference type="EMBL" id="CAH1643825.1"/>
    </source>
</evidence>
<accession>A0A9P0IBS7</accession>
<gene>
    <name evidence="2" type="ORF">SPLIT_LOCUS9179</name>
</gene>
<name>A0A9P0IBS7_SPOLI</name>
<dbReference type="EMBL" id="LR824561">
    <property type="protein sequence ID" value="CAH1643825.1"/>
    <property type="molecule type" value="Genomic_DNA"/>
</dbReference>
<feature type="compositionally biased region" description="Basic and acidic residues" evidence="1">
    <location>
        <begin position="106"/>
        <end position="116"/>
    </location>
</feature>
<proteinExistence type="predicted"/>
<evidence type="ECO:0000313" key="3">
    <source>
        <dbReference type="Proteomes" id="UP001153321"/>
    </source>
</evidence>
<dbReference type="Proteomes" id="UP001153321">
    <property type="component" value="Chromosome 30"/>
</dbReference>
<sequence>MIRRQQGRSVTIPGPKVLQIAHALMSSVDSGDPETVIENVNNDLLVEAGTSRAESEETLNTGDQETLPETSVKIEPLPSPTPSFETETECENSSLTPSKNAQNSFKESRPNLKDESMFPSAEEVHYLEVQLLKQKLRAHQQENKSKALHAEVIQNMEFKILKEKLREAKAKADLAELCLKRQQR</sequence>
<protein>
    <submittedName>
        <fullName evidence="2">Uncharacterized protein</fullName>
    </submittedName>
</protein>